<evidence type="ECO:0000313" key="9">
    <source>
        <dbReference type="EMBL" id="SEQ21400.1"/>
    </source>
</evidence>
<dbReference type="PRINTS" id="PR00125">
    <property type="entry name" value="ATPASEDELTA"/>
</dbReference>
<gene>
    <name evidence="8" type="primary">atpH</name>
    <name evidence="9" type="ORF">SAMN03080615_00725</name>
</gene>
<dbReference type="GO" id="GO:0005886">
    <property type="term" value="C:plasma membrane"/>
    <property type="evidence" value="ECO:0007669"/>
    <property type="project" value="UniProtKB-SubCell"/>
</dbReference>
<evidence type="ECO:0000256" key="7">
    <source>
        <dbReference type="ARBA" id="ARBA00023310"/>
    </source>
</evidence>
<organism evidence="9 10">
    <name type="scientific">Amphritea atlantica</name>
    <dbReference type="NCBI Taxonomy" id="355243"/>
    <lineage>
        <taxon>Bacteria</taxon>
        <taxon>Pseudomonadati</taxon>
        <taxon>Pseudomonadota</taxon>
        <taxon>Gammaproteobacteria</taxon>
        <taxon>Oceanospirillales</taxon>
        <taxon>Oceanospirillaceae</taxon>
        <taxon>Amphritea</taxon>
    </lineage>
</organism>
<dbReference type="STRING" id="355243.SAMN03080615_00725"/>
<dbReference type="SUPFAM" id="SSF47928">
    <property type="entry name" value="N-terminal domain of the delta subunit of the F1F0-ATP synthase"/>
    <property type="match status" value="1"/>
</dbReference>
<comment type="subcellular location">
    <subcellularLocation>
        <location evidence="8">Cell membrane</location>
        <topology evidence="8">Peripheral membrane protein</topology>
    </subcellularLocation>
    <subcellularLocation>
        <location evidence="1">Membrane</location>
    </subcellularLocation>
</comment>
<sequence>MAELNTVARPYTKAAFEHAVAKGNLDQWSDMLTTATAVAQHETMKLVLGNPGLTSEQKADAMITVCEEQMADPSAKNFISLLAENQRLALLPEISAQFEQLKANQQHSVEVSVTTAFDLGEQQQQKLTQALSSKLGREVSLTTEVDKSIIGGVIVRTDDMVIDGSIRARLAKLAEAMNS</sequence>
<dbReference type="HAMAP" id="MF_01416">
    <property type="entry name" value="ATP_synth_delta_bact"/>
    <property type="match status" value="1"/>
</dbReference>
<dbReference type="RefSeq" id="WP_091354164.1">
    <property type="nucleotide sequence ID" value="NZ_AP025284.1"/>
</dbReference>
<dbReference type="NCBIfam" id="TIGR01145">
    <property type="entry name" value="ATP_synt_delta"/>
    <property type="match status" value="1"/>
</dbReference>
<keyword evidence="2 8" id="KW-0813">Transport</keyword>
<keyword evidence="7 8" id="KW-0066">ATP synthesis</keyword>
<dbReference type="Proteomes" id="UP000198749">
    <property type="component" value="Unassembled WGS sequence"/>
</dbReference>
<evidence type="ECO:0000313" key="10">
    <source>
        <dbReference type="Proteomes" id="UP000198749"/>
    </source>
</evidence>
<dbReference type="AlphaFoldDB" id="A0A1H9E6P5"/>
<accession>A0A1H9E6P5</accession>
<dbReference type="PANTHER" id="PTHR11910">
    <property type="entry name" value="ATP SYNTHASE DELTA CHAIN"/>
    <property type="match status" value="1"/>
</dbReference>
<evidence type="ECO:0000256" key="2">
    <source>
        <dbReference type="ARBA" id="ARBA00022448"/>
    </source>
</evidence>
<dbReference type="Gene3D" id="1.10.520.20">
    <property type="entry name" value="N-terminal domain of the delta subunit of the F1F0-ATP synthase"/>
    <property type="match status" value="1"/>
</dbReference>
<keyword evidence="6 8" id="KW-0139">CF(1)</keyword>
<dbReference type="NCBIfam" id="NF004402">
    <property type="entry name" value="PRK05758.2-2"/>
    <property type="match status" value="1"/>
</dbReference>
<keyword evidence="8" id="KW-1003">Cell membrane</keyword>
<reference evidence="10" key="1">
    <citation type="submission" date="2016-10" db="EMBL/GenBank/DDBJ databases">
        <authorList>
            <person name="Varghese N."/>
            <person name="Submissions S."/>
        </authorList>
    </citation>
    <scope>NUCLEOTIDE SEQUENCE [LARGE SCALE GENOMIC DNA]</scope>
    <source>
        <strain evidence="10">DSM 18887</strain>
    </source>
</reference>
<comment type="similarity">
    <text evidence="8">Belongs to the ATPase delta chain family.</text>
</comment>
<dbReference type="EMBL" id="FOGB01000002">
    <property type="protein sequence ID" value="SEQ21400.1"/>
    <property type="molecule type" value="Genomic_DNA"/>
</dbReference>
<dbReference type="GO" id="GO:0046933">
    <property type="term" value="F:proton-transporting ATP synthase activity, rotational mechanism"/>
    <property type="evidence" value="ECO:0007669"/>
    <property type="project" value="UniProtKB-UniRule"/>
</dbReference>
<keyword evidence="4 8" id="KW-0406">Ion transport</keyword>
<protein>
    <recommendedName>
        <fullName evidence="8">ATP synthase subunit delta</fullName>
    </recommendedName>
    <alternativeName>
        <fullName evidence="8">ATP synthase F(1) sector subunit delta</fullName>
    </alternativeName>
    <alternativeName>
        <fullName evidence="8">F-type ATPase subunit delta</fullName>
        <shortName evidence="8">F-ATPase subunit delta</shortName>
    </alternativeName>
</protein>
<dbReference type="Pfam" id="PF00213">
    <property type="entry name" value="OSCP"/>
    <property type="match status" value="1"/>
</dbReference>
<dbReference type="OrthoDB" id="9816221at2"/>
<keyword evidence="10" id="KW-1185">Reference proteome</keyword>
<comment type="function">
    <text evidence="8">F(1)F(0) ATP synthase produces ATP from ADP in the presence of a proton or sodium gradient. F-type ATPases consist of two structural domains, F(1) containing the extramembraneous catalytic core and F(0) containing the membrane proton channel, linked together by a central stalk and a peripheral stalk. During catalysis, ATP synthesis in the catalytic domain of F(1) is coupled via a rotary mechanism of the central stalk subunits to proton translocation.</text>
</comment>
<comment type="function">
    <text evidence="8">This protein is part of the stalk that links CF(0) to CF(1). It either transmits conformational changes from CF(0) to CF(1) or is implicated in proton conduction.</text>
</comment>
<evidence type="ECO:0000256" key="1">
    <source>
        <dbReference type="ARBA" id="ARBA00004370"/>
    </source>
</evidence>
<evidence type="ECO:0000256" key="3">
    <source>
        <dbReference type="ARBA" id="ARBA00022781"/>
    </source>
</evidence>
<evidence type="ECO:0000256" key="4">
    <source>
        <dbReference type="ARBA" id="ARBA00023065"/>
    </source>
</evidence>
<evidence type="ECO:0000256" key="5">
    <source>
        <dbReference type="ARBA" id="ARBA00023136"/>
    </source>
</evidence>
<proteinExistence type="inferred from homology"/>
<evidence type="ECO:0000256" key="8">
    <source>
        <dbReference type="HAMAP-Rule" id="MF_01416"/>
    </source>
</evidence>
<keyword evidence="5 8" id="KW-0472">Membrane</keyword>
<name>A0A1H9E6P5_9GAMM</name>
<dbReference type="InterPro" id="IPR026015">
    <property type="entry name" value="ATP_synth_OSCP/delta_N_sf"/>
</dbReference>
<evidence type="ECO:0000256" key="6">
    <source>
        <dbReference type="ARBA" id="ARBA00023196"/>
    </source>
</evidence>
<dbReference type="GO" id="GO:0045259">
    <property type="term" value="C:proton-transporting ATP synthase complex"/>
    <property type="evidence" value="ECO:0007669"/>
    <property type="project" value="UniProtKB-KW"/>
</dbReference>
<dbReference type="InterPro" id="IPR000711">
    <property type="entry name" value="ATPase_OSCP/dsu"/>
</dbReference>
<keyword evidence="3 8" id="KW-0375">Hydrogen ion transport</keyword>